<dbReference type="GO" id="GO:0016747">
    <property type="term" value="F:acyltransferase activity, transferring groups other than amino-acyl groups"/>
    <property type="evidence" value="ECO:0007669"/>
    <property type="project" value="InterPro"/>
</dbReference>
<evidence type="ECO:0000259" key="1">
    <source>
        <dbReference type="PROSITE" id="PS51186"/>
    </source>
</evidence>
<comment type="caution">
    <text evidence="2">The sequence shown here is derived from an EMBL/GenBank/DDBJ whole genome shotgun (WGS) entry which is preliminary data.</text>
</comment>
<dbReference type="PROSITE" id="PS51186">
    <property type="entry name" value="GNAT"/>
    <property type="match status" value="1"/>
</dbReference>
<evidence type="ECO:0000313" key="3">
    <source>
        <dbReference type="Proteomes" id="UP000279384"/>
    </source>
</evidence>
<dbReference type="SUPFAM" id="SSF55729">
    <property type="entry name" value="Acyl-CoA N-acyltransferases (Nat)"/>
    <property type="match status" value="1"/>
</dbReference>
<gene>
    <name evidence="2" type="ORF">C8E02_0420</name>
</gene>
<dbReference type="EMBL" id="RBID01000005">
    <property type="protein sequence ID" value="RKQ61998.1"/>
    <property type="molecule type" value="Genomic_DNA"/>
</dbReference>
<dbReference type="Proteomes" id="UP000279384">
    <property type="component" value="Unassembled WGS sequence"/>
</dbReference>
<sequence length="166" mass="18377">MLIAETARLQLRELTLEDAEFVLAALNDPDFVRKVIDRGVRTLDDARRYLQEGPLAAYAQHGHALWCVVRRSDGALMGLCGIIRREGLPDPDVGYTFLPPYRGQGYAREAAQASLDYGRNVLRLPRITAIVDAANAGSIRVLEAIGLRHEGELFFGEAQALKLLYA</sequence>
<evidence type="ECO:0000313" key="2">
    <source>
        <dbReference type="EMBL" id="RKQ61998.1"/>
    </source>
</evidence>
<dbReference type="PANTHER" id="PTHR43792:SF1">
    <property type="entry name" value="N-ACETYLTRANSFERASE DOMAIN-CONTAINING PROTEIN"/>
    <property type="match status" value="1"/>
</dbReference>
<organism evidence="2 3">
    <name type="scientific">Vogesella indigofera</name>
    <name type="common">Pseudomonas indigofera</name>
    <dbReference type="NCBI Taxonomy" id="45465"/>
    <lineage>
        <taxon>Bacteria</taxon>
        <taxon>Pseudomonadati</taxon>
        <taxon>Pseudomonadota</taxon>
        <taxon>Betaproteobacteria</taxon>
        <taxon>Neisseriales</taxon>
        <taxon>Chromobacteriaceae</taxon>
        <taxon>Vogesella</taxon>
    </lineage>
</organism>
<reference evidence="2 3" key="1">
    <citation type="submission" date="2018-10" db="EMBL/GenBank/DDBJ databases">
        <title>Genomic Encyclopedia of Type Strains, Phase IV (KMG-IV): sequencing the most valuable type-strain genomes for metagenomic binning, comparative biology and taxonomic classification.</title>
        <authorList>
            <person name="Goeker M."/>
        </authorList>
    </citation>
    <scope>NUCLEOTIDE SEQUENCE [LARGE SCALE GENOMIC DNA]</scope>
    <source>
        <strain evidence="2 3">DSM 3303</strain>
    </source>
</reference>
<dbReference type="Gene3D" id="3.40.630.30">
    <property type="match status" value="1"/>
</dbReference>
<dbReference type="InterPro" id="IPR016181">
    <property type="entry name" value="Acyl_CoA_acyltransferase"/>
</dbReference>
<dbReference type="AlphaFoldDB" id="A0A495BK04"/>
<name>A0A495BK04_VOGIN</name>
<dbReference type="PANTHER" id="PTHR43792">
    <property type="entry name" value="GNAT FAMILY, PUTATIVE (AFU_ORTHOLOGUE AFUA_3G00765)-RELATED-RELATED"/>
    <property type="match status" value="1"/>
</dbReference>
<accession>A0A495BK04</accession>
<feature type="domain" description="N-acetyltransferase" evidence="1">
    <location>
        <begin position="9"/>
        <end position="166"/>
    </location>
</feature>
<proteinExistence type="predicted"/>
<dbReference type="InterPro" id="IPR051531">
    <property type="entry name" value="N-acetyltransferase"/>
</dbReference>
<dbReference type="Pfam" id="PF13302">
    <property type="entry name" value="Acetyltransf_3"/>
    <property type="match status" value="1"/>
</dbReference>
<keyword evidence="2" id="KW-0808">Transferase</keyword>
<protein>
    <submittedName>
        <fullName evidence="2">RimJ/RimL family protein N-acetyltransferase</fullName>
    </submittedName>
</protein>
<dbReference type="RefSeq" id="WP_211329135.1">
    <property type="nucleotide sequence ID" value="NZ_RBID01000005.1"/>
</dbReference>
<dbReference type="InterPro" id="IPR000182">
    <property type="entry name" value="GNAT_dom"/>
</dbReference>